<dbReference type="InterPro" id="IPR039576">
    <property type="entry name" value="APBB1/2/3"/>
</dbReference>
<dbReference type="GO" id="GO:0005634">
    <property type="term" value="C:nucleus"/>
    <property type="evidence" value="ECO:0007669"/>
    <property type="project" value="TreeGrafter"/>
</dbReference>
<dbReference type="Gene3D" id="2.20.70.10">
    <property type="match status" value="1"/>
</dbReference>
<dbReference type="GO" id="GO:0001540">
    <property type="term" value="F:amyloid-beta binding"/>
    <property type="evidence" value="ECO:0007669"/>
    <property type="project" value="InterPro"/>
</dbReference>
<keyword evidence="1" id="KW-0677">Repeat</keyword>
<dbReference type="SUPFAM" id="SSF51045">
    <property type="entry name" value="WW domain"/>
    <property type="match status" value="1"/>
</dbReference>
<dbReference type="InterPro" id="IPR011993">
    <property type="entry name" value="PH-like_dom_sf"/>
</dbReference>
<dbReference type="PROSITE" id="PS01179">
    <property type="entry name" value="PID"/>
    <property type="match status" value="2"/>
</dbReference>
<evidence type="ECO:0000256" key="1">
    <source>
        <dbReference type="ARBA" id="ARBA00022737"/>
    </source>
</evidence>
<dbReference type="GO" id="GO:0005737">
    <property type="term" value="C:cytoplasm"/>
    <property type="evidence" value="ECO:0007669"/>
    <property type="project" value="TreeGrafter"/>
</dbReference>
<feature type="region of interest" description="Disordered" evidence="2">
    <location>
        <begin position="65"/>
        <end position="85"/>
    </location>
</feature>
<dbReference type="FunFam" id="2.30.29.30:FF:000317">
    <property type="entry name" value="Amyloid beta A4 protein-binding family B member"/>
    <property type="match status" value="1"/>
</dbReference>
<dbReference type="GO" id="GO:0006355">
    <property type="term" value="P:regulation of DNA-templated transcription"/>
    <property type="evidence" value="ECO:0007669"/>
    <property type="project" value="TreeGrafter"/>
</dbReference>
<gene>
    <name evidence="5" type="ORF">V5799_010665</name>
</gene>
<dbReference type="CDD" id="cd01271">
    <property type="entry name" value="PTB2_Fe65"/>
    <property type="match status" value="1"/>
</dbReference>
<dbReference type="PANTHER" id="PTHR14058:SF8">
    <property type="entry name" value="PROTEIN FE65 HOMOLOG"/>
    <property type="match status" value="1"/>
</dbReference>
<dbReference type="CDD" id="cd01272">
    <property type="entry name" value="PTB1_Fe65"/>
    <property type="match status" value="1"/>
</dbReference>
<dbReference type="Gene3D" id="2.30.29.30">
    <property type="entry name" value="Pleckstrin-homology domain (PH domain)/Phosphotyrosine-binding domain (PTB)"/>
    <property type="match status" value="2"/>
</dbReference>
<accession>A0AAQ4EJJ7</accession>
<dbReference type="SMART" id="SM00462">
    <property type="entry name" value="PTB"/>
    <property type="match status" value="2"/>
</dbReference>
<evidence type="ECO:0000313" key="5">
    <source>
        <dbReference type="EMBL" id="KAK8774801.1"/>
    </source>
</evidence>
<evidence type="ECO:0000259" key="3">
    <source>
        <dbReference type="PROSITE" id="PS01179"/>
    </source>
</evidence>
<feature type="region of interest" description="Disordered" evidence="2">
    <location>
        <begin position="294"/>
        <end position="318"/>
    </location>
</feature>
<dbReference type="PROSITE" id="PS50020">
    <property type="entry name" value="WW_DOMAIN_2"/>
    <property type="match status" value="1"/>
</dbReference>
<dbReference type="FunFam" id="2.30.29.30:FF:000034">
    <property type="entry name" value="amyloid beta A4 precursor protein-binding family B member 2"/>
    <property type="match status" value="1"/>
</dbReference>
<evidence type="ECO:0000313" key="6">
    <source>
        <dbReference type="Proteomes" id="UP001321473"/>
    </source>
</evidence>
<dbReference type="AlphaFoldDB" id="A0AAQ4EJJ7"/>
<sequence>MFMDKDGRMLTGMNSLSANHAFCLEHAEDPGDLDVNLNGPIGVKSRWSYAQLHVQSMGIDLNSAPMLDQPDGDNNLPSEKEVDEAEQQALPEGWERHLDDDGPYYWHIRTGTIQRERPREGVVRSTAPTPESRPQPQPSAELPAAESQEEMAPANGRALRFAVRSLGWSEIPESELTPERSSRALNRCIVDLSLGRGMDGVGRWGEGRALLLELDGLQLRLLRPQDGTVLHCQPLHAIRVWGVGRDNGRDFAYVARDSSTRRFMCHVFRCDMPARIIANALRDVCKKMVLERSLSDPSGDKRAPPAEERAPARRQGSALDRLASLSMEDGVEGLLRPMEEPRKVLRALYLGSMPVTAATGMDVLNGAIDTLLDRVPRAHWLPVQVAVAPSTVTVTLDPAGGGRGQVLAECRVRFLSFLGIGKEVTNCGFIMHTAQDQFEAHVLHCEPSAGALCKTIEAACKLRYQKCLDAHRQLSTGSPPAQQQPPPTKVLSLKGVLGSIVDRAMGVVQQVS</sequence>
<keyword evidence="6" id="KW-1185">Reference proteome</keyword>
<dbReference type="Proteomes" id="UP001321473">
    <property type="component" value="Unassembled WGS sequence"/>
</dbReference>
<name>A0AAQ4EJJ7_AMBAM</name>
<feature type="compositionally biased region" description="Basic and acidic residues" evidence="2">
    <location>
        <begin position="294"/>
        <end position="311"/>
    </location>
</feature>
<dbReference type="PANTHER" id="PTHR14058">
    <property type="entry name" value="AMYLOID BETA A4 PRECURSOR PROTEIN-BINDING FAMILY B"/>
    <property type="match status" value="1"/>
</dbReference>
<dbReference type="InterPro" id="IPR001202">
    <property type="entry name" value="WW_dom"/>
</dbReference>
<protein>
    <submittedName>
        <fullName evidence="5">Uncharacterized protein</fullName>
    </submittedName>
</protein>
<reference evidence="5 6" key="1">
    <citation type="journal article" date="2023" name="Arcadia Sci">
        <title>De novo assembly of a long-read Amblyomma americanum tick genome.</title>
        <authorList>
            <person name="Chou S."/>
            <person name="Poskanzer K.E."/>
            <person name="Rollins M."/>
            <person name="Thuy-Boun P.S."/>
        </authorList>
    </citation>
    <scope>NUCLEOTIDE SEQUENCE [LARGE SCALE GENOMIC DNA]</scope>
    <source>
        <strain evidence="5">F_SG_1</strain>
        <tissue evidence="5">Salivary glands</tissue>
    </source>
</reference>
<organism evidence="5 6">
    <name type="scientific">Amblyomma americanum</name>
    <name type="common">Lone star tick</name>
    <dbReference type="NCBI Taxonomy" id="6943"/>
    <lineage>
        <taxon>Eukaryota</taxon>
        <taxon>Metazoa</taxon>
        <taxon>Ecdysozoa</taxon>
        <taxon>Arthropoda</taxon>
        <taxon>Chelicerata</taxon>
        <taxon>Arachnida</taxon>
        <taxon>Acari</taxon>
        <taxon>Parasitiformes</taxon>
        <taxon>Ixodida</taxon>
        <taxon>Ixodoidea</taxon>
        <taxon>Ixodidae</taxon>
        <taxon>Amblyomminae</taxon>
        <taxon>Amblyomma</taxon>
    </lineage>
</organism>
<dbReference type="SUPFAM" id="SSF50729">
    <property type="entry name" value="PH domain-like"/>
    <property type="match status" value="2"/>
</dbReference>
<evidence type="ECO:0000259" key="4">
    <source>
        <dbReference type="PROSITE" id="PS50020"/>
    </source>
</evidence>
<dbReference type="Pfam" id="PF00640">
    <property type="entry name" value="PID"/>
    <property type="match status" value="2"/>
</dbReference>
<dbReference type="SMART" id="SM00456">
    <property type="entry name" value="WW"/>
    <property type="match status" value="1"/>
</dbReference>
<dbReference type="EMBL" id="JARKHS020014986">
    <property type="protein sequence ID" value="KAK8774801.1"/>
    <property type="molecule type" value="Genomic_DNA"/>
</dbReference>
<feature type="region of interest" description="Disordered" evidence="2">
    <location>
        <begin position="116"/>
        <end position="154"/>
    </location>
</feature>
<evidence type="ECO:0000256" key="2">
    <source>
        <dbReference type="SAM" id="MobiDB-lite"/>
    </source>
</evidence>
<feature type="domain" description="PID" evidence="3">
    <location>
        <begin position="161"/>
        <end position="285"/>
    </location>
</feature>
<proteinExistence type="predicted"/>
<dbReference type="InterPro" id="IPR006020">
    <property type="entry name" value="PTB/PI_dom"/>
</dbReference>
<dbReference type="CDD" id="cd00201">
    <property type="entry name" value="WW"/>
    <property type="match status" value="1"/>
</dbReference>
<comment type="caution">
    <text evidence="5">The sequence shown here is derived from an EMBL/GenBank/DDBJ whole genome shotgun (WGS) entry which is preliminary data.</text>
</comment>
<feature type="domain" description="PID" evidence="3">
    <location>
        <begin position="345"/>
        <end position="481"/>
    </location>
</feature>
<feature type="domain" description="WW" evidence="4">
    <location>
        <begin position="88"/>
        <end position="120"/>
    </location>
</feature>
<dbReference type="InterPro" id="IPR036020">
    <property type="entry name" value="WW_dom_sf"/>
</dbReference>